<proteinExistence type="predicted"/>
<dbReference type="Proteomes" id="UP000321197">
    <property type="component" value="Unassembled WGS sequence"/>
</dbReference>
<dbReference type="InterPro" id="IPR027434">
    <property type="entry name" value="Homing_endonucl"/>
</dbReference>
<dbReference type="RefSeq" id="WP_240637073.1">
    <property type="nucleotide sequence ID" value="NZ_BJXL01000040.1"/>
</dbReference>
<evidence type="ECO:0008006" key="3">
    <source>
        <dbReference type="Google" id="ProtNLM"/>
    </source>
</evidence>
<organism evidence="1 2">
    <name type="scientific">Meiothermus hypogaeus NBRC 106114</name>
    <dbReference type="NCBI Taxonomy" id="1227553"/>
    <lineage>
        <taxon>Bacteria</taxon>
        <taxon>Thermotogati</taxon>
        <taxon>Deinococcota</taxon>
        <taxon>Deinococci</taxon>
        <taxon>Thermales</taxon>
        <taxon>Thermaceae</taxon>
        <taxon>Meiothermus</taxon>
    </lineage>
</organism>
<evidence type="ECO:0000313" key="1">
    <source>
        <dbReference type="EMBL" id="GEM83335.1"/>
    </source>
</evidence>
<dbReference type="EMBL" id="BJXL01000040">
    <property type="protein sequence ID" value="GEM83335.1"/>
    <property type="molecule type" value="Genomic_DNA"/>
</dbReference>
<evidence type="ECO:0000313" key="2">
    <source>
        <dbReference type="Proteomes" id="UP000321197"/>
    </source>
</evidence>
<sequence length="114" mass="13798">MLTDFEKGVLLGLLIGEGHFGGDGKQPQVTIKMHIRHKRIFEWLLERLPSSKLYGPYKHDNRTYYQWMMRGVALRRDLIPVLDSRPWWRIDEHSYERYINMKEKYRLGIEYADE</sequence>
<dbReference type="SUPFAM" id="SSF55608">
    <property type="entry name" value="Homing endonucleases"/>
    <property type="match status" value="1"/>
</dbReference>
<gene>
    <name evidence="1" type="ORF">MHY01S_15010</name>
</gene>
<dbReference type="AlphaFoldDB" id="A0A511R158"/>
<protein>
    <recommendedName>
        <fullName evidence="3">Homing endonuclease LAGLIDADG domain-containing protein</fullName>
    </recommendedName>
</protein>
<name>A0A511R158_9DEIN</name>
<comment type="caution">
    <text evidence="1">The sequence shown here is derived from an EMBL/GenBank/DDBJ whole genome shotgun (WGS) entry which is preliminary data.</text>
</comment>
<accession>A0A511R158</accession>
<reference evidence="1 2" key="1">
    <citation type="submission" date="2019-07" db="EMBL/GenBank/DDBJ databases">
        <title>Whole genome shotgun sequence of Meiothermus hypogaeus NBRC 106114.</title>
        <authorList>
            <person name="Hosoyama A."/>
            <person name="Uohara A."/>
            <person name="Ohji S."/>
            <person name="Ichikawa N."/>
        </authorList>
    </citation>
    <scope>NUCLEOTIDE SEQUENCE [LARGE SCALE GENOMIC DNA]</scope>
    <source>
        <strain evidence="1 2">NBRC 106114</strain>
    </source>
</reference>